<gene>
    <name evidence="2" type="ORF">CSSPJE1EN1_LOCUS4635</name>
</gene>
<sequence>MAETMRERVRRRSRVGTGKPRQHAVGMRQLSSAVKWNLPASSPKFPVLGGHQDKNTTYGPKLDWTNWEVHEFHAHPSISLPPSPLSFAAATFSSSSSATDARTHRPQQTNRPAASVRDKWELALQNSHTLHVSELGQTLLLNLLH</sequence>
<keyword evidence="3" id="KW-1185">Reference proteome</keyword>
<feature type="region of interest" description="Disordered" evidence="1">
    <location>
        <begin position="91"/>
        <end position="116"/>
    </location>
</feature>
<reference evidence="2" key="1">
    <citation type="submission" date="2024-02" db="EMBL/GenBank/DDBJ databases">
        <authorList>
            <consortium name="ELIXIR-Norway"/>
            <consortium name="Elixir Norway"/>
        </authorList>
    </citation>
    <scope>NUCLEOTIDE SEQUENCE</scope>
</reference>
<feature type="region of interest" description="Disordered" evidence="1">
    <location>
        <begin position="1"/>
        <end position="23"/>
    </location>
</feature>
<evidence type="ECO:0000256" key="1">
    <source>
        <dbReference type="SAM" id="MobiDB-lite"/>
    </source>
</evidence>
<evidence type="ECO:0000313" key="3">
    <source>
        <dbReference type="Proteomes" id="UP001497444"/>
    </source>
</evidence>
<protein>
    <submittedName>
        <fullName evidence="2">Uncharacterized protein</fullName>
    </submittedName>
</protein>
<evidence type="ECO:0000313" key="2">
    <source>
        <dbReference type="EMBL" id="CAK9259157.1"/>
    </source>
</evidence>
<name>A0ABP0VYA2_9BRYO</name>
<dbReference type="Proteomes" id="UP001497444">
    <property type="component" value="Chromosome 12"/>
</dbReference>
<dbReference type="EMBL" id="OZ020107">
    <property type="protein sequence ID" value="CAK9259157.1"/>
    <property type="molecule type" value="Genomic_DNA"/>
</dbReference>
<organism evidence="2 3">
    <name type="scientific">Sphagnum jensenii</name>
    <dbReference type="NCBI Taxonomy" id="128206"/>
    <lineage>
        <taxon>Eukaryota</taxon>
        <taxon>Viridiplantae</taxon>
        <taxon>Streptophyta</taxon>
        <taxon>Embryophyta</taxon>
        <taxon>Bryophyta</taxon>
        <taxon>Sphagnophytina</taxon>
        <taxon>Sphagnopsida</taxon>
        <taxon>Sphagnales</taxon>
        <taxon>Sphagnaceae</taxon>
        <taxon>Sphagnum</taxon>
    </lineage>
</organism>
<proteinExistence type="predicted"/>
<accession>A0ABP0VYA2</accession>